<evidence type="ECO:0000313" key="5">
    <source>
        <dbReference type="Proteomes" id="UP000654075"/>
    </source>
</evidence>
<evidence type="ECO:0000313" key="2">
    <source>
        <dbReference type="EMBL" id="CAE8637225.1"/>
    </source>
</evidence>
<dbReference type="EMBL" id="CAJNNW010025708">
    <property type="protein sequence ID" value="CAE8678762.1"/>
    <property type="molecule type" value="Genomic_DNA"/>
</dbReference>
<evidence type="ECO:0000256" key="1">
    <source>
        <dbReference type="SAM" id="Coils"/>
    </source>
</evidence>
<comment type="caution">
    <text evidence="3">The sequence shown here is derived from an EMBL/GenBank/DDBJ whole genome shotgun (WGS) entry which is preliminary data.</text>
</comment>
<keyword evidence="5" id="KW-1185">Reference proteome</keyword>
<dbReference type="AlphaFoldDB" id="A0A813JKH7"/>
<name>A0A813JKH7_POLGL</name>
<accession>A0A813JKH7</accession>
<protein>
    <submittedName>
        <fullName evidence="3">Uncharacterized protein</fullName>
    </submittedName>
</protein>
<dbReference type="Proteomes" id="UP000654075">
    <property type="component" value="Unassembled WGS sequence"/>
</dbReference>
<dbReference type="EMBL" id="CAJNNV010031656">
    <property type="protein sequence ID" value="CAE8637225.1"/>
    <property type="molecule type" value="Genomic_DNA"/>
</dbReference>
<dbReference type="Proteomes" id="UP000626109">
    <property type="component" value="Unassembled WGS sequence"/>
</dbReference>
<evidence type="ECO:0000313" key="3">
    <source>
        <dbReference type="EMBL" id="CAE8678762.1"/>
    </source>
</evidence>
<reference evidence="3" key="1">
    <citation type="submission" date="2021-02" db="EMBL/GenBank/DDBJ databases">
        <authorList>
            <person name="Dougan E. K."/>
            <person name="Rhodes N."/>
            <person name="Thang M."/>
            <person name="Chan C."/>
        </authorList>
    </citation>
    <scope>NUCLEOTIDE SEQUENCE</scope>
</reference>
<evidence type="ECO:0000313" key="4">
    <source>
        <dbReference type="Proteomes" id="UP000626109"/>
    </source>
</evidence>
<keyword evidence="1" id="KW-0175">Coiled coil</keyword>
<organism evidence="3 4">
    <name type="scientific">Polarella glacialis</name>
    <name type="common">Dinoflagellate</name>
    <dbReference type="NCBI Taxonomy" id="89957"/>
    <lineage>
        <taxon>Eukaryota</taxon>
        <taxon>Sar</taxon>
        <taxon>Alveolata</taxon>
        <taxon>Dinophyceae</taxon>
        <taxon>Suessiales</taxon>
        <taxon>Suessiaceae</taxon>
        <taxon>Polarella</taxon>
    </lineage>
</organism>
<sequence>MDSQLGPSRLGASSDRVPSGCALAASWGWMPEEDGCLERLQEVLERERSLEVALRQRLECLEVELQEVTEEGHTVREQSQRRLASAVARGEEMSAVAAELQTELSTARCTFEARLAVNRGLQAQSKASEDIEALLGAQLKCLRSSSPFSDSLQGFLKVGLARGAQ</sequence>
<gene>
    <name evidence="2" type="ORF">PGLA1383_LOCUS52616</name>
    <name evidence="3" type="ORF">PGLA2088_LOCUS20991</name>
</gene>
<proteinExistence type="predicted"/>
<feature type="coiled-coil region" evidence="1">
    <location>
        <begin position="37"/>
        <end position="78"/>
    </location>
</feature>